<evidence type="ECO:0000313" key="2">
    <source>
        <dbReference type="EMBL" id="JAA90899.1"/>
    </source>
</evidence>
<dbReference type="AlphaFoldDB" id="S4PJ17"/>
<organism evidence="2">
    <name type="scientific">Pararge aegeria</name>
    <name type="common">speckled wood butterfly</name>
    <dbReference type="NCBI Taxonomy" id="116150"/>
    <lineage>
        <taxon>Eukaryota</taxon>
        <taxon>Metazoa</taxon>
        <taxon>Ecdysozoa</taxon>
        <taxon>Arthropoda</taxon>
        <taxon>Hexapoda</taxon>
        <taxon>Insecta</taxon>
        <taxon>Pterygota</taxon>
        <taxon>Neoptera</taxon>
        <taxon>Endopterygota</taxon>
        <taxon>Lepidoptera</taxon>
        <taxon>Glossata</taxon>
        <taxon>Ditrysia</taxon>
        <taxon>Papilionoidea</taxon>
        <taxon>Nymphalidae</taxon>
        <taxon>Satyrinae</taxon>
        <taxon>Satyrini</taxon>
        <taxon>Parargina</taxon>
        <taxon>Pararge</taxon>
    </lineage>
</organism>
<sequence>MSGNTQAYLVSAKLGLPMTPEMNLDSTFNHVRNTNIPTPHTQMPPTVSETVMEPTFEQTRPNSRVTAPVSNFADD</sequence>
<name>S4PJ17_9NEOP</name>
<feature type="compositionally biased region" description="Polar residues" evidence="1">
    <location>
        <begin position="56"/>
        <end position="69"/>
    </location>
</feature>
<feature type="non-terminal residue" evidence="2">
    <location>
        <position position="75"/>
    </location>
</feature>
<reference evidence="2" key="2">
    <citation type="submission" date="2013-05" db="EMBL/GenBank/DDBJ databases">
        <authorList>
            <person name="Carter J.-M."/>
            <person name="Baker S.C."/>
            <person name="Pink R."/>
            <person name="Carter D.R.F."/>
            <person name="Collins A."/>
            <person name="Tomlin J."/>
            <person name="Gibbs M."/>
            <person name="Breuker C.J."/>
        </authorList>
    </citation>
    <scope>NUCLEOTIDE SEQUENCE</scope>
    <source>
        <tissue evidence="2">Ovary</tissue>
    </source>
</reference>
<proteinExistence type="predicted"/>
<protein>
    <submittedName>
        <fullName evidence="2">Uncharacterized protein</fullName>
    </submittedName>
</protein>
<reference evidence="2" key="1">
    <citation type="journal article" date="2013" name="BMC Genomics">
        <title>Unscrambling butterfly oogenesis.</title>
        <authorList>
            <person name="Carter J.M."/>
            <person name="Baker S.C."/>
            <person name="Pink R."/>
            <person name="Carter D.R."/>
            <person name="Collins A."/>
            <person name="Tomlin J."/>
            <person name="Gibbs M."/>
            <person name="Breuker C.J."/>
        </authorList>
    </citation>
    <scope>NUCLEOTIDE SEQUENCE</scope>
    <source>
        <tissue evidence="2">Ovary</tissue>
    </source>
</reference>
<dbReference type="EMBL" id="GAIX01001661">
    <property type="protein sequence ID" value="JAA90899.1"/>
    <property type="molecule type" value="Transcribed_RNA"/>
</dbReference>
<evidence type="ECO:0000256" key="1">
    <source>
        <dbReference type="SAM" id="MobiDB-lite"/>
    </source>
</evidence>
<feature type="region of interest" description="Disordered" evidence="1">
    <location>
        <begin position="56"/>
        <end position="75"/>
    </location>
</feature>
<accession>S4PJ17</accession>